<dbReference type="InterPro" id="IPR001444">
    <property type="entry name" value="Flag_bb_rod_N"/>
</dbReference>
<dbReference type="NCBIfam" id="NF009266">
    <property type="entry name" value="PRK12623.1"/>
    <property type="match status" value="1"/>
</dbReference>
<proteinExistence type="inferred from homology"/>
<comment type="subcellular location">
    <subcellularLocation>
        <location evidence="1 6">Bacterial flagellum basal body</location>
    </subcellularLocation>
</comment>
<accession>A0A0D1AMV7</accession>
<dbReference type="NCBIfam" id="TIGR01396">
    <property type="entry name" value="FlgB"/>
    <property type="match status" value="1"/>
</dbReference>
<keyword evidence="4 6" id="KW-0975">Bacterial flagellum</keyword>
<dbReference type="GO" id="GO:0030694">
    <property type="term" value="C:bacterial-type flagellum basal body, rod"/>
    <property type="evidence" value="ECO:0007669"/>
    <property type="project" value="InterPro"/>
</dbReference>
<evidence type="ECO:0000313" key="8">
    <source>
        <dbReference type="EMBL" id="KIS24474.1"/>
    </source>
</evidence>
<comment type="function">
    <text evidence="5 6">Structural component of flagellum, the bacterial motility apparatus. Part of the rod structure of flagellar basal body.</text>
</comment>
<keyword evidence="8" id="KW-0969">Cilium</keyword>
<sequence>MRVEDMSSSQLVNNLLKKSMDASSYRGRAISNNIANYNTPGYKRHYVTFEETLKDNLNNINMKVTAEKHMDNGAEFGQVKEDVDNSTSMRTDGNNVDIDNEMVNNSANALMYNALVTQANNRLATTRYVINGR</sequence>
<dbReference type="Proteomes" id="UP000032250">
    <property type="component" value="Unassembled WGS sequence"/>
</dbReference>
<dbReference type="GO" id="GO:0071973">
    <property type="term" value="P:bacterial-type flagellum-dependent cell motility"/>
    <property type="evidence" value="ECO:0007669"/>
    <property type="project" value="InterPro"/>
</dbReference>
<feature type="domain" description="Flagellar basal body rod protein N-terminal" evidence="7">
    <location>
        <begin position="30"/>
        <end position="43"/>
    </location>
</feature>
<evidence type="ECO:0000256" key="2">
    <source>
        <dbReference type="ARBA" id="ARBA00009677"/>
    </source>
</evidence>
<dbReference type="RefSeq" id="WP_043032152.1">
    <property type="nucleotide sequence ID" value="NZ_JXSU01000007.1"/>
</dbReference>
<gene>
    <name evidence="8" type="primary">flgB</name>
    <name evidence="8" type="ORF">N495_13140</name>
</gene>
<protein>
    <recommendedName>
        <fullName evidence="3 6">Flagellar basal body rod protein FlgB</fullName>
    </recommendedName>
</protein>
<evidence type="ECO:0000256" key="1">
    <source>
        <dbReference type="ARBA" id="ARBA00004117"/>
    </source>
</evidence>
<name>A0A0D1AMV7_CLOBO</name>
<evidence type="ECO:0000256" key="5">
    <source>
        <dbReference type="ARBA" id="ARBA00024934"/>
    </source>
</evidence>
<dbReference type="Pfam" id="PF00460">
    <property type="entry name" value="Flg_bb_rod"/>
    <property type="match status" value="1"/>
</dbReference>
<evidence type="ECO:0000256" key="3">
    <source>
        <dbReference type="ARBA" id="ARBA00014376"/>
    </source>
</evidence>
<dbReference type="PIRSF" id="PIRSF002889">
    <property type="entry name" value="Rod_FlgB"/>
    <property type="match status" value="1"/>
</dbReference>
<dbReference type="EMBL" id="JXSU01000007">
    <property type="protein sequence ID" value="KIS24474.1"/>
    <property type="molecule type" value="Genomic_DNA"/>
</dbReference>
<dbReference type="PATRIC" id="fig|1379739.3.peg.3014"/>
<evidence type="ECO:0000256" key="6">
    <source>
        <dbReference type="PIRNR" id="PIRNR002889"/>
    </source>
</evidence>
<dbReference type="HOGENOM" id="CLU_125463_3_1_9"/>
<keyword evidence="8" id="KW-0282">Flagellum</keyword>
<evidence type="ECO:0000256" key="4">
    <source>
        <dbReference type="ARBA" id="ARBA00023143"/>
    </source>
</evidence>
<organism evidence="8 9">
    <name type="scientific">Clostridium botulinum B2 450</name>
    <dbReference type="NCBI Taxonomy" id="1379739"/>
    <lineage>
        <taxon>Bacteria</taxon>
        <taxon>Bacillati</taxon>
        <taxon>Bacillota</taxon>
        <taxon>Clostridia</taxon>
        <taxon>Eubacteriales</taxon>
        <taxon>Clostridiaceae</taxon>
        <taxon>Clostridium</taxon>
    </lineage>
</organism>
<dbReference type="InterPro" id="IPR006300">
    <property type="entry name" value="FlgB"/>
</dbReference>
<dbReference type="AlphaFoldDB" id="A0A0D1AMV7"/>
<evidence type="ECO:0000259" key="7">
    <source>
        <dbReference type="Pfam" id="PF00460"/>
    </source>
</evidence>
<comment type="caution">
    <text evidence="8">The sequence shown here is derived from an EMBL/GenBank/DDBJ whole genome shotgun (WGS) entry which is preliminary data.</text>
</comment>
<evidence type="ECO:0000313" key="9">
    <source>
        <dbReference type="Proteomes" id="UP000032250"/>
    </source>
</evidence>
<comment type="subunit">
    <text evidence="6">The basal body constitutes a major portion of the flagellar organelle and consists of a number of rings mounted on a central rod.</text>
</comment>
<keyword evidence="8" id="KW-0966">Cell projection</keyword>
<comment type="similarity">
    <text evidence="2 6">Belongs to the flagella basal body rod proteins family.</text>
</comment>
<reference evidence="8 9" key="1">
    <citation type="submission" date="2014-06" db="EMBL/GenBank/DDBJ databases">
        <title>Genome characterization of distinct group I Clostridium botulinum lineages.</title>
        <authorList>
            <person name="Giordani F."/>
            <person name="Anselmo A."/>
            <person name="Fillo S."/>
            <person name="Palozzi A.M."/>
            <person name="Fortunato A."/>
            <person name="Gentile B."/>
            <person name="Ciammaruconi A."/>
            <person name="Anniballi F."/>
            <person name="De Medici D."/>
            <person name="Lista F."/>
        </authorList>
    </citation>
    <scope>NUCLEOTIDE SEQUENCE [LARGE SCALE GENOMIC DNA]</scope>
    <source>
        <strain evidence="8 9">B2 450</strain>
    </source>
</reference>
<dbReference type="OrthoDB" id="9792068at2"/>